<dbReference type="Gene3D" id="3.40.1350.10">
    <property type="match status" value="1"/>
</dbReference>
<accession>A0A0F9KNS8</accession>
<dbReference type="EMBL" id="LAZR01008808">
    <property type="protein sequence ID" value="KKM76446.1"/>
    <property type="molecule type" value="Genomic_DNA"/>
</dbReference>
<evidence type="ECO:0008006" key="2">
    <source>
        <dbReference type="Google" id="ProtNLM"/>
    </source>
</evidence>
<gene>
    <name evidence="1" type="ORF">LCGC14_1380070</name>
</gene>
<reference evidence="1" key="1">
    <citation type="journal article" date="2015" name="Nature">
        <title>Complex archaea that bridge the gap between prokaryotes and eukaryotes.</title>
        <authorList>
            <person name="Spang A."/>
            <person name="Saw J.H."/>
            <person name="Jorgensen S.L."/>
            <person name="Zaremba-Niedzwiedzka K."/>
            <person name="Martijn J."/>
            <person name="Lind A.E."/>
            <person name="van Eijk R."/>
            <person name="Schleper C."/>
            <person name="Guy L."/>
            <person name="Ettema T.J."/>
        </authorList>
    </citation>
    <scope>NUCLEOTIDE SEQUENCE</scope>
</reference>
<dbReference type="AlphaFoldDB" id="A0A0F9KNS8"/>
<evidence type="ECO:0000313" key="1">
    <source>
        <dbReference type="EMBL" id="KKM76446.1"/>
    </source>
</evidence>
<organism evidence="1">
    <name type="scientific">marine sediment metagenome</name>
    <dbReference type="NCBI Taxonomy" id="412755"/>
    <lineage>
        <taxon>unclassified sequences</taxon>
        <taxon>metagenomes</taxon>
        <taxon>ecological metagenomes</taxon>
    </lineage>
</organism>
<comment type="caution">
    <text evidence="1">The sequence shown here is derived from an EMBL/GenBank/DDBJ whole genome shotgun (WGS) entry which is preliminary data.</text>
</comment>
<proteinExistence type="predicted"/>
<dbReference type="GO" id="GO:0003676">
    <property type="term" value="F:nucleic acid binding"/>
    <property type="evidence" value="ECO:0007669"/>
    <property type="project" value="InterPro"/>
</dbReference>
<dbReference type="InterPro" id="IPR011856">
    <property type="entry name" value="tRNA_endonuc-like_dom_sf"/>
</dbReference>
<protein>
    <recommendedName>
        <fullName evidence="2">VRR-NUC domain-containing protein</fullName>
    </recommendedName>
</protein>
<sequence>MTRLEKEIKRTIEEYLSIRMAQGKLIFFRLNTGNIIIRGEKTRRFKGCGINGASDFLAITNNGRYDASNKLYPINILIECKSDTGKISPDQIIFQETVEKMGCMYILARKLEDVSEKI</sequence>
<name>A0A0F9KNS8_9ZZZZ</name>